<keyword evidence="4" id="KW-1185">Reference proteome</keyword>
<dbReference type="EMBL" id="ML979137">
    <property type="protein sequence ID" value="KAF1914946.1"/>
    <property type="molecule type" value="Genomic_DNA"/>
</dbReference>
<evidence type="ECO:0000256" key="1">
    <source>
        <dbReference type="SAM" id="MobiDB-lite"/>
    </source>
</evidence>
<organism evidence="3 4">
    <name type="scientific">Ampelomyces quisqualis</name>
    <name type="common">Powdery mildew agent</name>
    <dbReference type="NCBI Taxonomy" id="50730"/>
    <lineage>
        <taxon>Eukaryota</taxon>
        <taxon>Fungi</taxon>
        <taxon>Dikarya</taxon>
        <taxon>Ascomycota</taxon>
        <taxon>Pezizomycotina</taxon>
        <taxon>Dothideomycetes</taxon>
        <taxon>Pleosporomycetidae</taxon>
        <taxon>Pleosporales</taxon>
        <taxon>Pleosporineae</taxon>
        <taxon>Phaeosphaeriaceae</taxon>
        <taxon>Ampelomyces</taxon>
    </lineage>
</organism>
<evidence type="ECO:0000259" key="2">
    <source>
        <dbReference type="Pfam" id="PF26652"/>
    </source>
</evidence>
<name>A0A6A5QJT0_AMPQU</name>
<sequence length="349" mass="36933">MTSERAQEESADYGLSPAAREAKRLGLDLDFPPTPGEDDDVSPGARRLDLEPDSTNVNLTPAELEALERGLNLDFSPSHAMQLVSPADDRVVREYTTIGPEYHAARANKPIFDGRSISKGKSKATTSLTPSAPTAHLTPIGSWRCCQCAESHALHAHPFGAHITSVFTCTCPHRGCEDCILTGSIKAYKPLEEPILVQVSSAGQVLFGIVCSACGVAWRAQTVKPSVYTKLAGKSSTLNLRALANDMVREHGKQAGSAMVGFTGGACECGCVLSEGCLIFQILDVGGMVGGVGGGGATLEREEVVADMREKSFGATLEDRAKGIGKSTLTIEVKGKRVRHANPLMSNPV</sequence>
<evidence type="ECO:0000313" key="3">
    <source>
        <dbReference type="EMBL" id="KAF1914946.1"/>
    </source>
</evidence>
<reference evidence="3" key="1">
    <citation type="journal article" date="2020" name="Stud. Mycol.">
        <title>101 Dothideomycetes genomes: a test case for predicting lifestyles and emergence of pathogens.</title>
        <authorList>
            <person name="Haridas S."/>
            <person name="Albert R."/>
            <person name="Binder M."/>
            <person name="Bloem J."/>
            <person name="Labutti K."/>
            <person name="Salamov A."/>
            <person name="Andreopoulos B."/>
            <person name="Baker S."/>
            <person name="Barry K."/>
            <person name="Bills G."/>
            <person name="Bluhm B."/>
            <person name="Cannon C."/>
            <person name="Castanera R."/>
            <person name="Culley D."/>
            <person name="Daum C."/>
            <person name="Ezra D."/>
            <person name="Gonzalez J."/>
            <person name="Henrissat B."/>
            <person name="Kuo A."/>
            <person name="Liang C."/>
            <person name="Lipzen A."/>
            <person name="Lutzoni F."/>
            <person name="Magnuson J."/>
            <person name="Mondo S."/>
            <person name="Nolan M."/>
            <person name="Ohm R."/>
            <person name="Pangilinan J."/>
            <person name="Park H.-J."/>
            <person name="Ramirez L."/>
            <person name="Alfaro M."/>
            <person name="Sun H."/>
            <person name="Tritt A."/>
            <person name="Yoshinaga Y."/>
            <person name="Zwiers L.-H."/>
            <person name="Turgeon B."/>
            <person name="Goodwin S."/>
            <person name="Spatafora J."/>
            <person name="Crous P."/>
            <person name="Grigoriev I."/>
        </authorList>
    </citation>
    <scope>NUCLEOTIDE SEQUENCE</scope>
    <source>
        <strain evidence="3">HMLAC05119</strain>
    </source>
</reference>
<proteinExistence type="predicted"/>
<dbReference type="AlphaFoldDB" id="A0A6A5QJT0"/>
<dbReference type="Proteomes" id="UP000800096">
    <property type="component" value="Unassembled WGS sequence"/>
</dbReference>
<accession>A0A6A5QJT0</accession>
<dbReference type="Pfam" id="PF26652">
    <property type="entry name" value="Zn_ribbon_double"/>
    <property type="match status" value="1"/>
</dbReference>
<dbReference type="OrthoDB" id="3799818at2759"/>
<gene>
    <name evidence="3" type="ORF">BDU57DRAFT_453212</name>
</gene>
<feature type="domain" description="Probable double zinc ribbon" evidence="2">
    <location>
        <begin position="141"/>
        <end position="284"/>
    </location>
</feature>
<evidence type="ECO:0000313" key="4">
    <source>
        <dbReference type="Proteomes" id="UP000800096"/>
    </source>
</evidence>
<dbReference type="InterPro" id="IPR058253">
    <property type="entry name" value="Zn_ribbon_double"/>
</dbReference>
<protein>
    <recommendedName>
        <fullName evidence="2">Probable double zinc ribbon domain-containing protein</fullName>
    </recommendedName>
</protein>
<feature type="region of interest" description="Disordered" evidence="1">
    <location>
        <begin position="24"/>
        <end position="56"/>
    </location>
</feature>